<evidence type="ECO:0000256" key="1">
    <source>
        <dbReference type="ARBA" id="ARBA00010587"/>
    </source>
</evidence>
<keyword evidence="6" id="KW-1185">Reference proteome</keyword>
<proteinExistence type="inferred from homology"/>
<dbReference type="Gene3D" id="1.20.120.50">
    <property type="entry name" value="Hemerythrin-like"/>
    <property type="match status" value="1"/>
</dbReference>
<reference evidence="5" key="1">
    <citation type="submission" date="2022-01" db="EMBL/GenBank/DDBJ databases">
        <title>Genome sequence and assembly of Parabukholderia sp. RG36.</title>
        <authorList>
            <person name="Chhetri G."/>
        </authorList>
    </citation>
    <scope>NUCLEOTIDE SEQUENCE</scope>
    <source>
        <strain evidence="5">RG36</strain>
    </source>
</reference>
<dbReference type="AlphaFoldDB" id="A0A9X1RKR6"/>
<keyword evidence="2" id="KW-0479">Metal-binding</keyword>
<name>A0A9X1RKR6_9BURK</name>
<evidence type="ECO:0000313" key="5">
    <source>
        <dbReference type="EMBL" id="MCG5071969.1"/>
    </source>
</evidence>
<keyword evidence="3" id="KW-0408">Iron</keyword>
<evidence type="ECO:0000256" key="2">
    <source>
        <dbReference type="ARBA" id="ARBA00022723"/>
    </source>
</evidence>
<protein>
    <submittedName>
        <fullName evidence="5">Hemerythrin</fullName>
    </submittedName>
</protein>
<dbReference type="InterPro" id="IPR012312">
    <property type="entry name" value="Hemerythrin-like"/>
</dbReference>
<dbReference type="InterPro" id="IPR012827">
    <property type="entry name" value="Hemerythrin_metal-bd"/>
</dbReference>
<dbReference type="InterPro" id="IPR035938">
    <property type="entry name" value="Hemerythrin-like_sf"/>
</dbReference>
<dbReference type="CDD" id="cd12107">
    <property type="entry name" value="Hemerythrin"/>
    <property type="match status" value="1"/>
</dbReference>
<dbReference type="Pfam" id="PF01814">
    <property type="entry name" value="Hemerythrin"/>
    <property type="match status" value="1"/>
</dbReference>
<evidence type="ECO:0000313" key="6">
    <source>
        <dbReference type="Proteomes" id="UP001139308"/>
    </source>
</evidence>
<dbReference type="EMBL" id="JAKLJA010000001">
    <property type="protein sequence ID" value="MCG5071969.1"/>
    <property type="molecule type" value="Genomic_DNA"/>
</dbReference>
<dbReference type="NCBIfam" id="TIGR02481">
    <property type="entry name" value="hemeryth_dom"/>
    <property type="match status" value="1"/>
</dbReference>
<accession>A0A9X1RKR6</accession>
<feature type="domain" description="Hemerythrin-like" evidence="4">
    <location>
        <begin position="34"/>
        <end position="139"/>
    </location>
</feature>
<organism evidence="5 6">
    <name type="scientific">Paraburkholderia tagetis</name>
    <dbReference type="NCBI Taxonomy" id="2913261"/>
    <lineage>
        <taxon>Bacteria</taxon>
        <taxon>Pseudomonadati</taxon>
        <taxon>Pseudomonadota</taxon>
        <taxon>Betaproteobacteria</taxon>
        <taxon>Burkholderiales</taxon>
        <taxon>Burkholderiaceae</taxon>
        <taxon>Paraburkholderia</taxon>
    </lineage>
</organism>
<dbReference type="SUPFAM" id="SSF47188">
    <property type="entry name" value="Hemerythrin-like"/>
    <property type="match status" value="1"/>
</dbReference>
<comment type="similarity">
    <text evidence="1">Belongs to the hemerythrin family.</text>
</comment>
<evidence type="ECO:0000259" key="4">
    <source>
        <dbReference type="Pfam" id="PF01814"/>
    </source>
</evidence>
<dbReference type="GO" id="GO:0046872">
    <property type="term" value="F:metal ion binding"/>
    <property type="evidence" value="ECO:0007669"/>
    <property type="project" value="UniProtKB-KW"/>
</dbReference>
<evidence type="ECO:0000256" key="3">
    <source>
        <dbReference type="ARBA" id="ARBA00023004"/>
    </source>
</evidence>
<comment type="caution">
    <text evidence="5">The sequence shown here is derived from an EMBL/GenBank/DDBJ whole genome shotgun (WGS) entry which is preliminary data.</text>
</comment>
<gene>
    <name evidence="5" type="ORF">L5014_01115</name>
</gene>
<dbReference type="Proteomes" id="UP001139308">
    <property type="component" value="Unassembled WGS sequence"/>
</dbReference>
<dbReference type="RefSeq" id="WP_238461744.1">
    <property type="nucleotide sequence ID" value="NZ_JAKLJA010000001.1"/>
</dbReference>
<sequence length="159" mass="17710">MSTMERARNLEAPERTSDNSMVWSDARLLGFTPMDDVHKEFYDVARAMVTCSDATALAAIEAFEVHAVSHFDQEDEWMRATNFPPRDCHIDEHAAVLKSVGEVKAAIAEGRAGAELARDLGLHLFEWFPGHADYLDSALAAWMTKQAMGGKPVVFRRSI</sequence>